<organism evidence="6 7">
    <name type="scientific">Congregibacter litoralis KT71</name>
    <dbReference type="NCBI Taxonomy" id="314285"/>
    <lineage>
        <taxon>Bacteria</taxon>
        <taxon>Pseudomonadati</taxon>
        <taxon>Pseudomonadota</taxon>
        <taxon>Gammaproteobacteria</taxon>
        <taxon>Cellvibrionales</taxon>
        <taxon>Halieaceae</taxon>
        <taxon>Congregibacter</taxon>
    </lineage>
</organism>
<evidence type="ECO:0000313" key="6">
    <source>
        <dbReference type="EMBL" id="EAQ98469.2"/>
    </source>
</evidence>
<dbReference type="eggNOG" id="COG3706">
    <property type="taxonomic scope" value="Bacteria"/>
</dbReference>
<dbReference type="InterPro" id="IPR029787">
    <property type="entry name" value="Nucleotide_cyclase"/>
</dbReference>
<keyword evidence="7" id="KW-1185">Reference proteome</keyword>
<evidence type="ECO:0000256" key="2">
    <source>
        <dbReference type="ARBA" id="ARBA00012528"/>
    </source>
</evidence>
<comment type="caution">
    <text evidence="6">The sequence shown here is derived from an EMBL/GenBank/DDBJ whole genome shotgun (WGS) entry which is preliminary data.</text>
</comment>
<name>A4A622_9GAMM</name>
<evidence type="ECO:0000313" key="7">
    <source>
        <dbReference type="Proteomes" id="UP000019205"/>
    </source>
</evidence>
<proteinExistence type="predicted"/>
<evidence type="ECO:0000256" key="1">
    <source>
        <dbReference type="ARBA" id="ARBA00001946"/>
    </source>
</evidence>
<dbReference type="OrthoDB" id="9812260at2"/>
<evidence type="ECO:0000259" key="5">
    <source>
        <dbReference type="PROSITE" id="PS50887"/>
    </source>
</evidence>
<dbReference type="Gene3D" id="3.30.70.270">
    <property type="match status" value="1"/>
</dbReference>
<reference evidence="6 7" key="1">
    <citation type="journal article" date="2007" name="Proc. Natl. Acad. Sci. U.S.A.">
        <title>Characterization of a marine gammaproteobacterium capable of aerobic anoxygenic photosynthesis.</title>
        <authorList>
            <person name="Fuchs B.M."/>
            <person name="Spring S."/>
            <person name="Teeling H."/>
            <person name="Quast C."/>
            <person name="Wulf J."/>
            <person name="Schattenhofer M."/>
            <person name="Yan S."/>
            <person name="Ferriera S."/>
            <person name="Johnson J."/>
            <person name="Glockner F.O."/>
            <person name="Amann R."/>
        </authorList>
    </citation>
    <scope>NUCLEOTIDE SEQUENCE [LARGE SCALE GENOMIC DNA]</scope>
    <source>
        <strain evidence="6">KT71</strain>
    </source>
</reference>
<feature type="region of interest" description="Disordered" evidence="4">
    <location>
        <begin position="1"/>
        <end position="26"/>
    </location>
</feature>
<dbReference type="Pfam" id="PF00990">
    <property type="entry name" value="GGDEF"/>
    <property type="match status" value="1"/>
</dbReference>
<dbReference type="STRING" id="314285.KT71_00790"/>
<dbReference type="CDD" id="cd01949">
    <property type="entry name" value="GGDEF"/>
    <property type="match status" value="1"/>
</dbReference>
<dbReference type="EMBL" id="AAOA02000002">
    <property type="protein sequence ID" value="EAQ98469.2"/>
    <property type="molecule type" value="Genomic_DNA"/>
</dbReference>
<dbReference type="PROSITE" id="PS50887">
    <property type="entry name" value="GGDEF"/>
    <property type="match status" value="1"/>
</dbReference>
<gene>
    <name evidence="6" type="ORF">KT71_00790</name>
</gene>
<dbReference type="FunFam" id="3.30.70.270:FF:000001">
    <property type="entry name" value="Diguanylate cyclase domain protein"/>
    <property type="match status" value="1"/>
</dbReference>
<feature type="domain" description="GGDEF" evidence="5">
    <location>
        <begin position="183"/>
        <end position="319"/>
    </location>
</feature>
<dbReference type="InterPro" id="IPR043128">
    <property type="entry name" value="Rev_trsase/Diguanyl_cyclase"/>
</dbReference>
<dbReference type="Proteomes" id="UP000019205">
    <property type="component" value="Chromosome"/>
</dbReference>
<dbReference type="SUPFAM" id="SSF55073">
    <property type="entry name" value="Nucleotide cyclase"/>
    <property type="match status" value="1"/>
</dbReference>
<dbReference type="InterPro" id="IPR000160">
    <property type="entry name" value="GGDEF_dom"/>
</dbReference>
<accession>A4A622</accession>
<evidence type="ECO:0000256" key="3">
    <source>
        <dbReference type="ARBA" id="ARBA00034247"/>
    </source>
</evidence>
<dbReference type="EC" id="2.7.7.65" evidence="2"/>
<dbReference type="NCBIfam" id="TIGR00254">
    <property type="entry name" value="GGDEF"/>
    <property type="match status" value="1"/>
</dbReference>
<comment type="catalytic activity">
    <reaction evidence="3">
        <text>2 GTP = 3',3'-c-di-GMP + 2 diphosphate</text>
        <dbReference type="Rhea" id="RHEA:24898"/>
        <dbReference type="ChEBI" id="CHEBI:33019"/>
        <dbReference type="ChEBI" id="CHEBI:37565"/>
        <dbReference type="ChEBI" id="CHEBI:58805"/>
        <dbReference type="EC" id="2.7.7.65"/>
    </reaction>
</comment>
<sequence>MKKVIPLHSKLDPETRSPGHTATALPTGEALANLPGRWSDGAEQQLLLMQRLIGSNNVDTIASMFFSWCSDLGLADGMTYEAVGDGAELRFGTRRHHSANYTLTLDSMELGRVSLCRRERFSESELLSIEQALGTVARCLRAAIEYQTLESMVNQDSLTGLGNRLSLHKWIERELSRTRRHNSPLALMMIDVDHFKKINDRLGHLGGDHVLRTIANVFKRSTRGSDLLFRYGGDEFTILLPHTDLPGAREAAKQIRANLKRISSEDFGLGEHGEGLRPDVSIGIASYHAGDTESTLLQRADTHLYHAKANGRGAICSNV</sequence>
<dbReference type="GO" id="GO:0052621">
    <property type="term" value="F:diguanylate cyclase activity"/>
    <property type="evidence" value="ECO:0007669"/>
    <property type="project" value="UniProtKB-EC"/>
</dbReference>
<dbReference type="AlphaFoldDB" id="A4A622"/>
<dbReference type="PANTHER" id="PTHR45138">
    <property type="entry name" value="REGULATORY COMPONENTS OF SENSORY TRANSDUCTION SYSTEM"/>
    <property type="match status" value="1"/>
</dbReference>
<dbReference type="PANTHER" id="PTHR45138:SF9">
    <property type="entry name" value="DIGUANYLATE CYCLASE DGCM-RELATED"/>
    <property type="match status" value="1"/>
</dbReference>
<reference evidence="6 7" key="2">
    <citation type="journal article" date="2009" name="PLoS ONE">
        <title>The photosynthetic apparatus and its regulation in the aerobic gammaproteobacterium Congregibacter litoralis gen. nov., sp. nov.</title>
        <authorList>
            <person name="Spring S."/>
            <person name="Lunsdorf H."/>
            <person name="Fuchs B.M."/>
            <person name="Tindall B.J."/>
        </authorList>
    </citation>
    <scope>NUCLEOTIDE SEQUENCE [LARGE SCALE GENOMIC DNA]</scope>
    <source>
        <strain evidence="6">KT71</strain>
    </source>
</reference>
<protein>
    <recommendedName>
        <fullName evidence="2">diguanylate cyclase</fullName>
        <ecNumber evidence="2">2.7.7.65</ecNumber>
    </recommendedName>
</protein>
<dbReference type="SMART" id="SM00267">
    <property type="entry name" value="GGDEF"/>
    <property type="match status" value="1"/>
</dbReference>
<comment type="cofactor">
    <cofactor evidence="1">
        <name>Mg(2+)</name>
        <dbReference type="ChEBI" id="CHEBI:18420"/>
    </cofactor>
</comment>
<dbReference type="InterPro" id="IPR050469">
    <property type="entry name" value="Diguanylate_Cyclase"/>
</dbReference>
<dbReference type="HOGENOM" id="CLU_000445_11_5_6"/>
<evidence type="ECO:0000256" key="4">
    <source>
        <dbReference type="SAM" id="MobiDB-lite"/>
    </source>
</evidence>